<evidence type="ECO:0000256" key="1">
    <source>
        <dbReference type="SAM" id="MobiDB-lite"/>
    </source>
</evidence>
<evidence type="ECO:0000256" key="2">
    <source>
        <dbReference type="SAM" id="Phobius"/>
    </source>
</evidence>
<dbReference type="InterPro" id="IPR021878">
    <property type="entry name" value="TgpA_N"/>
</dbReference>
<sequence>MVISERVHRSLGRFQPRARHAERVEDSAVLRVLVQALVTIGILSVAVAAAGVTSTSAGNLLAIPLSAIGAYWSWRQRRRRNLAVKFGIAIGMLAALAVFLTRLLAQPGDTRIVLAELLIQLLVLHSFDLPRRKDLGYSMVIGLILLGVAATISQTLAFAPLLLAFWLLALPVLVLDYQSRLGKSLRSWRDLGRMVAWPRLGGVLLVTLALGLAIFAVLPRLPGYQIRNFPISATIDVDADFDGRAIVNPGYTNPGRGTDEDTGAGGGGFEEGGEGTGMATGPGQLDDTAYYGFNQQMNQNLRGTLTPQVVMRVRSQAEGFWRVLAFDHYTGQGWEISRNDSVQTLERSQLSYQTVLPIRFNRGQSREVIQTYTVVDTLPNLIPALYQPSELYFPTREVAIDTEAGLRSPIPLQAGLTYTVISRVPDRDRTRLGQADTTYSEAIRRHYLQVPPAIRQRVRQQAEALLATAPNPIESPYEQALFLAQALKQRYTLQPELPFFGAQQDLVEAFLFTYEGGYPDHFSTTLTVLLRSLGIPARLVVGFGPGEFNPFTGFYVVRNTDAYAMTEVYFPDYGWFAFDPIPGHPLLPPSPKEYEPLSVLKQFWRWVAGWLPSPVAGALNGMLRHIGQVIADALGWFQAMGQGWIGLLWRAVALVGLGFFGWLAWAVGRWGWRHWQWQRLPPVEAVYRRLLVWLHHQGWPKQAHETPIEYAQRLQHILPTQQGQGVATILWAYAHWRYGGLPQNVAVLQATLRSLRRRQNRRRRVNVSP</sequence>
<feature type="transmembrane region" description="Helical" evidence="2">
    <location>
        <begin position="196"/>
        <end position="218"/>
    </location>
</feature>
<feature type="transmembrane region" description="Helical" evidence="2">
    <location>
        <begin position="647"/>
        <end position="667"/>
    </location>
</feature>
<dbReference type="InterPro" id="IPR038765">
    <property type="entry name" value="Papain-like_cys_pep_sf"/>
</dbReference>
<dbReference type="EMBL" id="CP021983">
    <property type="protein sequence ID" value="ASC72973.1"/>
    <property type="molecule type" value="Genomic_DNA"/>
</dbReference>
<organism evidence="4 5">
    <name type="scientific">Halomicronema hongdechloris C2206</name>
    <dbReference type="NCBI Taxonomy" id="1641165"/>
    <lineage>
        <taxon>Bacteria</taxon>
        <taxon>Bacillati</taxon>
        <taxon>Cyanobacteriota</taxon>
        <taxon>Cyanophyceae</taxon>
        <taxon>Nodosilineales</taxon>
        <taxon>Nodosilineaceae</taxon>
        <taxon>Halomicronema</taxon>
    </lineage>
</organism>
<dbReference type="PANTHER" id="PTHR42736">
    <property type="entry name" value="PROTEIN-GLUTAMINE GAMMA-GLUTAMYLTRANSFERASE"/>
    <property type="match status" value="1"/>
</dbReference>
<feature type="region of interest" description="Disordered" evidence="1">
    <location>
        <begin position="248"/>
        <end position="281"/>
    </location>
</feature>
<feature type="compositionally biased region" description="Gly residues" evidence="1">
    <location>
        <begin position="263"/>
        <end position="280"/>
    </location>
</feature>
<feature type="transmembrane region" description="Helical" evidence="2">
    <location>
        <begin position="135"/>
        <end position="152"/>
    </location>
</feature>
<feature type="transmembrane region" description="Helical" evidence="2">
    <location>
        <begin position="86"/>
        <end position="105"/>
    </location>
</feature>
<evidence type="ECO:0000259" key="3">
    <source>
        <dbReference type="SMART" id="SM00460"/>
    </source>
</evidence>
<feature type="domain" description="Transglutaminase-like" evidence="3">
    <location>
        <begin position="511"/>
        <end position="582"/>
    </location>
</feature>
<feature type="transmembrane region" description="Helical" evidence="2">
    <location>
        <begin position="28"/>
        <end position="50"/>
    </location>
</feature>
<gene>
    <name evidence="4" type="primary">tgpA</name>
    <name evidence="4" type="ORF">XM38_039340</name>
</gene>
<dbReference type="PANTHER" id="PTHR42736:SF1">
    <property type="entry name" value="PROTEIN-GLUTAMINE GAMMA-GLUTAMYLTRANSFERASE"/>
    <property type="match status" value="1"/>
</dbReference>
<dbReference type="KEGG" id="hhg:XM38_039340"/>
<dbReference type="SUPFAM" id="SSF54001">
    <property type="entry name" value="Cysteine proteinases"/>
    <property type="match status" value="1"/>
</dbReference>
<feature type="transmembrane region" description="Helical" evidence="2">
    <location>
        <begin position="111"/>
        <end position="128"/>
    </location>
</feature>
<dbReference type="Proteomes" id="UP000191901">
    <property type="component" value="Chromosome"/>
</dbReference>
<dbReference type="EC" id="2.3.2.13" evidence="4"/>
<protein>
    <submittedName>
        <fullName evidence="4">Protein-glutamine gamma-glutamyltransferase</fullName>
        <ecNumber evidence="4">2.3.2.13</ecNumber>
    </submittedName>
</protein>
<dbReference type="Pfam" id="PF13559">
    <property type="entry name" value="DUF4129"/>
    <property type="match status" value="1"/>
</dbReference>
<feature type="transmembrane region" description="Helical" evidence="2">
    <location>
        <begin position="56"/>
        <end position="74"/>
    </location>
</feature>
<evidence type="ECO:0000313" key="4">
    <source>
        <dbReference type="EMBL" id="ASC72973.1"/>
    </source>
</evidence>
<dbReference type="AlphaFoldDB" id="A0A1Z3HRM7"/>
<accession>A0A1Z3HRM7</accession>
<keyword evidence="4" id="KW-0808">Transferase</keyword>
<keyword evidence="5" id="KW-1185">Reference proteome</keyword>
<reference evidence="4 5" key="1">
    <citation type="journal article" date="2016" name="Biochim. Biophys. Acta">
        <title>Characterization of red-shifted phycobilisomes isolated from the chlorophyll f-containing cyanobacterium Halomicronema hongdechloris.</title>
        <authorList>
            <person name="Li Y."/>
            <person name="Lin Y."/>
            <person name="Garvey C.J."/>
            <person name="Birch D."/>
            <person name="Corkery R.W."/>
            <person name="Loughlin P.C."/>
            <person name="Scheer H."/>
            <person name="Willows R.D."/>
            <person name="Chen M."/>
        </authorList>
    </citation>
    <scope>NUCLEOTIDE SEQUENCE [LARGE SCALE GENOMIC DNA]</scope>
    <source>
        <strain evidence="4 5">C2206</strain>
    </source>
</reference>
<dbReference type="InterPro" id="IPR025403">
    <property type="entry name" value="TgpA-like_C"/>
</dbReference>
<dbReference type="SMART" id="SM00460">
    <property type="entry name" value="TGc"/>
    <property type="match status" value="1"/>
</dbReference>
<keyword evidence="2" id="KW-1133">Transmembrane helix</keyword>
<keyword evidence="2" id="KW-0812">Transmembrane</keyword>
<dbReference type="STRING" id="1641165.XM38_09695"/>
<dbReference type="GO" id="GO:0003810">
    <property type="term" value="F:protein-glutamine gamma-glutamyltransferase activity"/>
    <property type="evidence" value="ECO:0007669"/>
    <property type="project" value="UniProtKB-EC"/>
</dbReference>
<name>A0A1Z3HRM7_9CYAN</name>
<dbReference type="Gene3D" id="3.10.620.30">
    <property type="match status" value="1"/>
</dbReference>
<dbReference type="RefSeq" id="WP_225889360.1">
    <property type="nucleotide sequence ID" value="NZ_CP021983.2"/>
</dbReference>
<keyword evidence="4" id="KW-0012">Acyltransferase</keyword>
<dbReference type="InterPro" id="IPR052901">
    <property type="entry name" value="Bact_TGase-like"/>
</dbReference>
<proteinExistence type="predicted"/>
<dbReference type="Pfam" id="PF11992">
    <property type="entry name" value="TgpA_N"/>
    <property type="match status" value="2"/>
</dbReference>
<feature type="transmembrane region" description="Helical" evidence="2">
    <location>
        <begin position="158"/>
        <end position="175"/>
    </location>
</feature>
<dbReference type="Pfam" id="PF01841">
    <property type="entry name" value="Transglut_core"/>
    <property type="match status" value="1"/>
</dbReference>
<dbReference type="InterPro" id="IPR002931">
    <property type="entry name" value="Transglutaminase-like"/>
</dbReference>
<keyword evidence="2" id="KW-0472">Membrane</keyword>
<evidence type="ECO:0000313" key="5">
    <source>
        <dbReference type="Proteomes" id="UP000191901"/>
    </source>
</evidence>